<keyword evidence="1" id="KW-1133">Transmembrane helix</keyword>
<proteinExistence type="predicted"/>
<protein>
    <submittedName>
        <fullName evidence="2">Uncharacterized protein</fullName>
    </submittedName>
</protein>
<accession>A0A2G9S5R8</accession>
<dbReference type="Proteomes" id="UP000228934">
    <property type="component" value="Unassembled WGS sequence"/>
</dbReference>
<sequence>MRTEETTCSCRFFSSAVTPSRFCPTTAPEPTNLEITQGDMSPVTSVCGATATVSIQGFLLFVFYFFVRVYNHFKGYVYIFIHIPGVTCNMLQMNQPLHPPKSPVFTASGGSSPPTRCCNLEETV</sequence>
<gene>
    <name evidence="2" type="ORF">AB205_0099410</name>
</gene>
<keyword evidence="1" id="KW-0812">Transmembrane</keyword>
<dbReference type="AlphaFoldDB" id="A0A2G9S5R8"/>
<dbReference type="EMBL" id="KV927043">
    <property type="protein sequence ID" value="PIO35434.1"/>
    <property type="molecule type" value="Genomic_DNA"/>
</dbReference>
<organism evidence="2 3">
    <name type="scientific">Aquarana catesbeiana</name>
    <name type="common">American bullfrog</name>
    <name type="synonym">Rana catesbeiana</name>
    <dbReference type="NCBI Taxonomy" id="8400"/>
    <lineage>
        <taxon>Eukaryota</taxon>
        <taxon>Metazoa</taxon>
        <taxon>Chordata</taxon>
        <taxon>Craniata</taxon>
        <taxon>Vertebrata</taxon>
        <taxon>Euteleostomi</taxon>
        <taxon>Amphibia</taxon>
        <taxon>Batrachia</taxon>
        <taxon>Anura</taxon>
        <taxon>Neobatrachia</taxon>
        <taxon>Ranoidea</taxon>
        <taxon>Ranidae</taxon>
        <taxon>Aquarana</taxon>
    </lineage>
</organism>
<name>A0A2G9S5R8_AQUCT</name>
<evidence type="ECO:0000256" key="1">
    <source>
        <dbReference type="SAM" id="Phobius"/>
    </source>
</evidence>
<keyword evidence="3" id="KW-1185">Reference proteome</keyword>
<reference evidence="3" key="1">
    <citation type="journal article" date="2017" name="Nat. Commun.">
        <title>The North American bullfrog draft genome provides insight into hormonal regulation of long noncoding RNA.</title>
        <authorList>
            <person name="Hammond S.A."/>
            <person name="Warren R.L."/>
            <person name="Vandervalk B.P."/>
            <person name="Kucuk E."/>
            <person name="Khan H."/>
            <person name="Gibb E.A."/>
            <person name="Pandoh P."/>
            <person name="Kirk H."/>
            <person name="Zhao Y."/>
            <person name="Jones M."/>
            <person name="Mungall A.J."/>
            <person name="Coope R."/>
            <person name="Pleasance S."/>
            <person name="Moore R.A."/>
            <person name="Holt R.A."/>
            <person name="Round J.M."/>
            <person name="Ohora S."/>
            <person name="Walle B.V."/>
            <person name="Veldhoen N."/>
            <person name="Helbing C.C."/>
            <person name="Birol I."/>
        </authorList>
    </citation>
    <scope>NUCLEOTIDE SEQUENCE [LARGE SCALE GENOMIC DNA]</scope>
</reference>
<evidence type="ECO:0000313" key="2">
    <source>
        <dbReference type="EMBL" id="PIO35434.1"/>
    </source>
</evidence>
<feature type="transmembrane region" description="Helical" evidence="1">
    <location>
        <begin position="43"/>
        <end position="67"/>
    </location>
</feature>
<keyword evidence="1" id="KW-0472">Membrane</keyword>
<evidence type="ECO:0000313" key="3">
    <source>
        <dbReference type="Proteomes" id="UP000228934"/>
    </source>
</evidence>